<evidence type="ECO:0008006" key="3">
    <source>
        <dbReference type="Google" id="ProtNLM"/>
    </source>
</evidence>
<dbReference type="InterPro" id="IPR023214">
    <property type="entry name" value="HAD_sf"/>
</dbReference>
<dbReference type="Gene3D" id="3.40.50.1000">
    <property type="entry name" value="HAD superfamily/HAD-like"/>
    <property type="match status" value="1"/>
</dbReference>
<organism evidence="1 2">
    <name type="scientific">Micavibrio aeruginosavorus</name>
    <dbReference type="NCBI Taxonomy" id="349221"/>
    <lineage>
        <taxon>Bacteria</taxon>
        <taxon>Pseudomonadati</taxon>
        <taxon>Bdellovibrionota</taxon>
        <taxon>Bdellovibrionia</taxon>
        <taxon>Bdellovibrionales</taxon>
        <taxon>Pseudobdellovibrionaceae</taxon>
        <taxon>Micavibrio</taxon>
    </lineage>
</organism>
<dbReference type="SUPFAM" id="SSF56784">
    <property type="entry name" value="HAD-like"/>
    <property type="match status" value="1"/>
</dbReference>
<proteinExistence type="predicted"/>
<dbReference type="InterPro" id="IPR006439">
    <property type="entry name" value="HAD-SF_hydro_IA"/>
</dbReference>
<dbReference type="Proteomes" id="UP000249417">
    <property type="component" value="Unassembled WGS sequence"/>
</dbReference>
<sequence length="207" mass="24546">MKIFFDVDGVLMNNIHMKRGWLNRWDKDIEKDLGIAPEKFQEIFHDWFLKVQIGQLDFEESMDRWLKFHGYNAAASHVIEYWNQKDMNLNEDLWPAIRSLSQNANIELYVATNQSHARANHLWQNGFKDHFKKIYYSAALSCFKQDGNYFRQIEEELGFDPRKETVLFFDDDERNVKVSSERGWNAVCFDTHADVVNHPLIQPLLVS</sequence>
<gene>
    <name evidence="1" type="ORF">DI551_03620</name>
</gene>
<dbReference type="SFLD" id="SFLDS00003">
    <property type="entry name" value="Haloacid_Dehalogenase"/>
    <property type="match status" value="1"/>
</dbReference>
<dbReference type="NCBIfam" id="TIGR01509">
    <property type="entry name" value="HAD-SF-IA-v3"/>
    <property type="match status" value="1"/>
</dbReference>
<name>A0A2W5N3L7_9BACT</name>
<accession>A0A2W5N3L7</accession>
<comment type="caution">
    <text evidence="1">The sequence shown here is derived from an EMBL/GenBank/DDBJ whole genome shotgun (WGS) entry which is preliminary data.</text>
</comment>
<evidence type="ECO:0000313" key="1">
    <source>
        <dbReference type="EMBL" id="PZQ47228.1"/>
    </source>
</evidence>
<dbReference type="PANTHER" id="PTHR43611">
    <property type="entry name" value="ALPHA-D-GLUCOSE 1-PHOSPHATE PHOSPHATASE"/>
    <property type="match status" value="1"/>
</dbReference>
<protein>
    <recommendedName>
        <fullName evidence="3">Haloacid dehalogenase</fullName>
    </recommendedName>
</protein>
<dbReference type="PANTHER" id="PTHR43611:SF3">
    <property type="entry name" value="FLAVIN MONONUCLEOTIDE HYDROLASE 1, CHLOROPLATIC"/>
    <property type="match status" value="1"/>
</dbReference>
<evidence type="ECO:0000313" key="2">
    <source>
        <dbReference type="Proteomes" id="UP000249417"/>
    </source>
</evidence>
<dbReference type="InterPro" id="IPR036412">
    <property type="entry name" value="HAD-like_sf"/>
</dbReference>
<dbReference type="AlphaFoldDB" id="A0A2W5N3L7"/>
<dbReference type="Pfam" id="PF00702">
    <property type="entry name" value="Hydrolase"/>
    <property type="match status" value="1"/>
</dbReference>
<reference evidence="1 2" key="1">
    <citation type="submission" date="2017-08" db="EMBL/GenBank/DDBJ databases">
        <title>Infants hospitalized years apart are colonized by the same room-sourced microbial strains.</title>
        <authorList>
            <person name="Brooks B."/>
            <person name="Olm M.R."/>
            <person name="Firek B.A."/>
            <person name="Baker R."/>
            <person name="Thomas B.C."/>
            <person name="Morowitz M.J."/>
            <person name="Banfield J.F."/>
        </authorList>
    </citation>
    <scope>NUCLEOTIDE SEQUENCE [LARGE SCALE GENOMIC DNA]</scope>
    <source>
        <strain evidence="1">S2_005_002_R2_29</strain>
    </source>
</reference>
<dbReference type="SFLD" id="SFLDG01129">
    <property type="entry name" value="C1.5:_HAD__Beta-PGM__Phosphata"/>
    <property type="match status" value="1"/>
</dbReference>
<dbReference type="EMBL" id="QFQB01000015">
    <property type="protein sequence ID" value="PZQ47228.1"/>
    <property type="molecule type" value="Genomic_DNA"/>
</dbReference>